<evidence type="ECO:0000256" key="2">
    <source>
        <dbReference type="ARBA" id="ARBA00022692"/>
    </source>
</evidence>
<dbReference type="STRING" id="46835.A0A504YNV7"/>
<evidence type="ECO:0000256" key="4">
    <source>
        <dbReference type="ARBA" id="ARBA00023136"/>
    </source>
</evidence>
<feature type="compositionally biased region" description="Polar residues" evidence="5">
    <location>
        <begin position="361"/>
        <end position="386"/>
    </location>
</feature>
<keyword evidence="3 6" id="KW-1133">Transmembrane helix</keyword>
<protein>
    <submittedName>
        <fullName evidence="7">PMP-22/EMP/MP20/Claudin tight junction</fullName>
    </submittedName>
</protein>
<organism evidence="7 8">
    <name type="scientific">Fasciola gigantica</name>
    <name type="common">Giant liver fluke</name>
    <dbReference type="NCBI Taxonomy" id="46835"/>
    <lineage>
        <taxon>Eukaryota</taxon>
        <taxon>Metazoa</taxon>
        <taxon>Spiralia</taxon>
        <taxon>Lophotrochozoa</taxon>
        <taxon>Platyhelminthes</taxon>
        <taxon>Trematoda</taxon>
        <taxon>Digenea</taxon>
        <taxon>Plagiorchiida</taxon>
        <taxon>Echinostomata</taxon>
        <taxon>Echinostomatoidea</taxon>
        <taxon>Fasciolidae</taxon>
        <taxon>Fasciola</taxon>
    </lineage>
</organism>
<feature type="transmembrane region" description="Helical" evidence="6">
    <location>
        <begin position="113"/>
        <end position="131"/>
    </location>
</feature>
<evidence type="ECO:0000313" key="7">
    <source>
        <dbReference type="EMBL" id="TPP63014.1"/>
    </source>
</evidence>
<comment type="subcellular location">
    <subcellularLocation>
        <location evidence="1">Membrane</location>
        <topology evidence="1">Multi-pass membrane protein</topology>
    </subcellularLocation>
</comment>
<dbReference type="Gene3D" id="1.20.140.150">
    <property type="match status" value="1"/>
</dbReference>
<dbReference type="GO" id="GO:0016020">
    <property type="term" value="C:membrane"/>
    <property type="evidence" value="ECO:0007669"/>
    <property type="project" value="UniProtKB-SubCell"/>
</dbReference>
<keyword evidence="4 6" id="KW-0472">Membrane</keyword>
<feature type="region of interest" description="Disordered" evidence="5">
    <location>
        <begin position="316"/>
        <end position="442"/>
    </location>
</feature>
<evidence type="ECO:0000256" key="1">
    <source>
        <dbReference type="ARBA" id="ARBA00004141"/>
    </source>
</evidence>
<name>A0A504YNV7_FASGI</name>
<feature type="compositionally biased region" description="Basic and acidic residues" evidence="5">
    <location>
        <begin position="342"/>
        <end position="355"/>
    </location>
</feature>
<keyword evidence="8" id="KW-1185">Reference proteome</keyword>
<feature type="transmembrane region" description="Helical" evidence="6">
    <location>
        <begin position="175"/>
        <end position="194"/>
    </location>
</feature>
<dbReference type="OrthoDB" id="6140671at2759"/>
<gene>
    <name evidence="7" type="ORF">FGIG_03072</name>
</gene>
<keyword evidence="2 6" id="KW-0812">Transmembrane</keyword>
<accession>A0A504YNV7</accession>
<evidence type="ECO:0000256" key="6">
    <source>
        <dbReference type="SAM" id="Phobius"/>
    </source>
</evidence>
<evidence type="ECO:0000256" key="3">
    <source>
        <dbReference type="ARBA" id="ARBA00022989"/>
    </source>
</evidence>
<dbReference type="PANTHER" id="PTHR21284">
    <property type="entry name" value="EG:80H7.2 PROTEIN"/>
    <property type="match status" value="1"/>
</dbReference>
<dbReference type="PANTHER" id="PTHR21284:SF12">
    <property type="entry name" value="EG:80H7.2 PROTEIN"/>
    <property type="match status" value="1"/>
</dbReference>
<reference evidence="7 8" key="1">
    <citation type="submission" date="2019-04" db="EMBL/GenBank/DDBJ databases">
        <title>Annotation for the trematode Fasciola gigantica.</title>
        <authorList>
            <person name="Choi Y.-J."/>
        </authorList>
    </citation>
    <scope>NUCLEOTIDE SEQUENCE [LARGE SCALE GENOMIC DNA]</scope>
    <source>
        <strain evidence="7">Uganda_cow_1</strain>
    </source>
</reference>
<feature type="transmembrane region" description="Helical" evidence="6">
    <location>
        <begin position="49"/>
        <end position="71"/>
    </location>
</feature>
<sequence>MQTLRSEPQNSDLDFVLIFQTRICCKRQGSEISIKCNRKMAKDYKLTQMYMPFYAACVATTIGFLFFFLSFSSPYWLQSYDRVHSSFLHMGIWSVCFDRFVHPQDYHANVLTGCYWIFDPFFFKIGIWQWLDPAWLVAVQVLITVAFITQCCVILILVLYHLLYGHPAAESTMAMGGQLFIGILLTVCVITYGVMCEDRVWMPRPDQNFLAWSFGFAILAAISSYIAAGFLYCVSYTDRAAQEEVERFEAVEQQYGLRSVLSGRAGTTSAIGQSLYGGTQSIGGVVVKVPSTGVRPAQVLTLDSDLRRMDASQGTASLFSRSASQQPYYQPGRQGAPLSAVHENRHSGDEGPKENDGDDSNIPSTYQSDGSRQPIYTNDPLQTSGRAGQRRHPTSSMGTAESQSALGSQLSQSSQPRQRGYPTDYRPGSQRQYESSSRRERY</sequence>
<proteinExistence type="predicted"/>
<evidence type="ECO:0000313" key="8">
    <source>
        <dbReference type="Proteomes" id="UP000316759"/>
    </source>
</evidence>
<dbReference type="Proteomes" id="UP000316759">
    <property type="component" value="Unassembled WGS sequence"/>
</dbReference>
<feature type="transmembrane region" description="Helical" evidence="6">
    <location>
        <begin position="209"/>
        <end position="234"/>
    </location>
</feature>
<dbReference type="Pfam" id="PF13903">
    <property type="entry name" value="Claudin_2"/>
    <property type="match status" value="1"/>
</dbReference>
<dbReference type="AlphaFoldDB" id="A0A504YNV7"/>
<feature type="compositionally biased region" description="Polar residues" evidence="5">
    <location>
        <begin position="316"/>
        <end position="328"/>
    </location>
</feature>
<dbReference type="EMBL" id="SUNJ01006177">
    <property type="protein sequence ID" value="TPP63014.1"/>
    <property type="molecule type" value="Genomic_DNA"/>
</dbReference>
<evidence type="ECO:0000256" key="5">
    <source>
        <dbReference type="SAM" id="MobiDB-lite"/>
    </source>
</evidence>
<feature type="transmembrane region" description="Helical" evidence="6">
    <location>
        <begin position="137"/>
        <end position="163"/>
    </location>
</feature>
<comment type="caution">
    <text evidence="7">The sequence shown here is derived from an EMBL/GenBank/DDBJ whole genome shotgun (WGS) entry which is preliminary data.</text>
</comment>
<feature type="compositionally biased region" description="Low complexity" evidence="5">
    <location>
        <begin position="402"/>
        <end position="420"/>
    </location>
</feature>
<dbReference type="InterPro" id="IPR004031">
    <property type="entry name" value="PMP22/EMP/MP20/Claudin"/>
</dbReference>